<keyword evidence="1" id="KW-0812">Transmembrane</keyword>
<dbReference type="PANTHER" id="PTHR11799">
    <property type="entry name" value="PARAOXONASE"/>
    <property type="match status" value="1"/>
</dbReference>
<keyword evidence="3" id="KW-1185">Reference proteome</keyword>
<proteinExistence type="predicted"/>
<protein>
    <recommendedName>
        <fullName evidence="4">Serum paraoxonase/arylesterase family protein</fullName>
    </recommendedName>
</protein>
<dbReference type="EMBL" id="JAULSN010000008">
    <property type="protein sequence ID" value="KAK3366173.1"/>
    <property type="molecule type" value="Genomic_DNA"/>
</dbReference>
<dbReference type="InterPro" id="IPR011042">
    <property type="entry name" value="6-blade_b-propeller_TolB-like"/>
</dbReference>
<accession>A0AAE0JXL6</accession>
<evidence type="ECO:0000313" key="2">
    <source>
        <dbReference type="EMBL" id="KAK3366173.1"/>
    </source>
</evidence>
<dbReference type="Proteomes" id="UP001287356">
    <property type="component" value="Unassembled WGS sequence"/>
</dbReference>
<dbReference type="AlphaFoldDB" id="A0AAE0JXL6"/>
<feature type="transmembrane region" description="Helical" evidence="1">
    <location>
        <begin position="6"/>
        <end position="27"/>
    </location>
</feature>
<name>A0AAE0JXL6_9PEZI</name>
<dbReference type="InterPro" id="IPR051288">
    <property type="entry name" value="Serum_paraoxonase/arylesterase"/>
</dbReference>
<keyword evidence="1" id="KW-0472">Membrane</keyword>
<dbReference type="PANTHER" id="PTHR11799:SF12">
    <property type="entry name" value="PARAOXONASE-RELATED"/>
    <property type="match status" value="1"/>
</dbReference>
<keyword evidence="1" id="KW-1133">Transmembrane helix</keyword>
<dbReference type="Gene3D" id="2.120.10.30">
    <property type="entry name" value="TolB, C-terminal domain"/>
    <property type="match status" value="1"/>
</dbReference>
<organism evidence="2 3">
    <name type="scientific">Lasiosphaeria ovina</name>
    <dbReference type="NCBI Taxonomy" id="92902"/>
    <lineage>
        <taxon>Eukaryota</taxon>
        <taxon>Fungi</taxon>
        <taxon>Dikarya</taxon>
        <taxon>Ascomycota</taxon>
        <taxon>Pezizomycotina</taxon>
        <taxon>Sordariomycetes</taxon>
        <taxon>Sordariomycetidae</taxon>
        <taxon>Sordariales</taxon>
        <taxon>Lasiosphaeriaceae</taxon>
        <taxon>Lasiosphaeria</taxon>
    </lineage>
</organism>
<gene>
    <name evidence="2" type="ORF">B0T24DRAFT_415404</name>
</gene>
<reference evidence="2" key="1">
    <citation type="journal article" date="2023" name="Mol. Phylogenet. Evol.">
        <title>Genome-scale phylogeny and comparative genomics of the fungal order Sordariales.</title>
        <authorList>
            <person name="Hensen N."/>
            <person name="Bonometti L."/>
            <person name="Westerberg I."/>
            <person name="Brannstrom I.O."/>
            <person name="Guillou S."/>
            <person name="Cros-Aarteil S."/>
            <person name="Calhoun S."/>
            <person name="Haridas S."/>
            <person name="Kuo A."/>
            <person name="Mondo S."/>
            <person name="Pangilinan J."/>
            <person name="Riley R."/>
            <person name="LaButti K."/>
            <person name="Andreopoulos B."/>
            <person name="Lipzen A."/>
            <person name="Chen C."/>
            <person name="Yan M."/>
            <person name="Daum C."/>
            <person name="Ng V."/>
            <person name="Clum A."/>
            <person name="Steindorff A."/>
            <person name="Ohm R.A."/>
            <person name="Martin F."/>
            <person name="Silar P."/>
            <person name="Natvig D.O."/>
            <person name="Lalanne C."/>
            <person name="Gautier V."/>
            <person name="Ament-Velasquez S.L."/>
            <person name="Kruys A."/>
            <person name="Hutchinson M.I."/>
            <person name="Powell A.J."/>
            <person name="Barry K."/>
            <person name="Miller A.N."/>
            <person name="Grigoriev I.V."/>
            <person name="Debuchy R."/>
            <person name="Gladieux P."/>
            <person name="Hiltunen Thoren M."/>
            <person name="Johannesson H."/>
        </authorList>
    </citation>
    <scope>NUCLEOTIDE SEQUENCE</scope>
    <source>
        <strain evidence="2">CBS 958.72</strain>
    </source>
</reference>
<sequence length="455" mass="49119">MVNTSLKLSLAGVLAAYVYYLAGPLAYRTLMLWGFLSSPGPENDSLFVAATVTAIADTAYCEDIHYHAPSGTLFTACEDNDETRHKWFPPLTNFDDPELARRSRGSIHVINPKTLQSRRLKFENFDGPFITHGIDVISDTDQPDGTVAVYVFAVNHVPVPDYRKAGQTPHARSQIEIFHHVLGSSTIRHVRSVWHPLIRAPNDIFASSATSFFVTNDHRYVDHGLMRAIEDLYARAKWTDVVHVQLDSLAAPGDDATAGVHATVAVSDMHNSNGLGHGRSPREILITSCSSGVLHIGQVSLDAVSGHDSNVTIVESIEVDAISDNPSYFSDPFSSGLADDRSGFVTAGVARPMEMTLNQRKRTAKDPVKVVYVKPSLTAASGTGSRTRGEQRVLFADSGSRIRTASAAVLVAIDPATHGSARAGDSDGGAQGPRKAMLFVTGFQSKNIIAVEVDL</sequence>
<evidence type="ECO:0008006" key="4">
    <source>
        <dbReference type="Google" id="ProtNLM"/>
    </source>
</evidence>
<reference evidence="2" key="2">
    <citation type="submission" date="2023-06" db="EMBL/GenBank/DDBJ databases">
        <authorList>
            <consortium name="Lawrence Berkeley National Laboratory"/>
            <person name="Haridas S."/>
            <person name="Hensen N."/>
            <person name="Bonometti L."/>
            <person name="Westerberg I."/>
            <person name="Brannstrom I.O."/>
            <person name="Guillou S."/>
            <person name="Cros-Aarteil S."/>
            <person name="Calhoun S."/>
            <person name="Kuo A."/>
            <person name="Mondo S."/>
            <person name="Pangilinan J."/>
            <person name="Riley R."/>
            <person name="Labutti K."/>
            <person name="Andreopoulos B."/>
            <person name="Lipzen A."/>
            <person name="Chen C."/>
            <person name="Yanf M."/>
            <person name="Daum C."/>
            <person name="Ng V."/>
            <person name="Clum A."/>
            <person name="Steindorff A."/>
            <person name="Ohm R."/>
            <person name="Martin F."/>
            <person name="Silar P."/>
            <person name="Natvig D."/>
            <person name="Lalanne C."/>
            <person name="Gautier V."/>
            <person name="Ament-Velasquez S.L."/>
            <person name="Kruys A."/>
            <person name="Hutchinson M.I."/>
            <person name="Powell A.J."/>
            <person name="Barry K."/>
            <person name="Miller A.N."/>
            <person name="Grigoriev I.V."/>
            <person name="Debuchy R."/>
            <person name="Gladieux P."/>
            <person name="Thoren M.H."/>
            <person name="Johannesson H."/>
        </authorList>
    </citation>
    <scope>NUCLEOTIDE SEQUENCE</scope>
    <source>
        <strain evidence="2">CBS 958.72</strain>
    </source>
</reference>
<evidence type="ECO:0000256" key="1">
    <source>
        <dbReference type="SAM" id="Phobius"/>
    </source>
</evidence>
<evidence type="ECO:0000313" key="3">
    <source>
        <dbReference type="Proteomes" id="UP001287356"/>
    </source>
</evidence>
<comment type="caution">
    <text evidence="2">The sequence shown here is derived from an EMBL/GenBank/DDBJ whole genome shotgun (WGS) entry which is preliminary data.</text>
</comment>